<keyword evidence="3" id="KW-1185">Reference proteome</keyword>
<feature type="domain" description="NERD" evidence="1">
    <location>
        <begin position="42"/>
        <end position="161"/>
    </location>
</feature>
<name>A0A318TH12_9BACL</name>
<dbReference type="PROSITE" id="PS50965">
    <property type="entry name" value="NERD"/>
    <property type="match status" value="1"/>
</dbReference>
<dbReference type="Proteomes" id="UP000247416">
    <property type="component" value="Unassembled WGS sequence"/>
</dbReference>
<evidence type="ECO:0000313" key="2">
    <source>
        <dbReference type="EMBL" id="PYF04006.1"/>
    </source>
</evidence>
<dbReference type="Pfam" id="PF08378">
    <property type="entry name" value="NERD"/>
    <property type="match status" value="1"/>
</dbReference>
<protein>
    <submittedName>
        <fullName evidence="2">Nuclease-like protein</fullName>
    </submittedName>
</protein>
<dbReference type="OrthoDB" id="569879at2"/>
<sequence>MEILKRQKSWKLLNLEAVLRRHPENEAREYSFYKEQYMAQKKGHDGEVHVDRLWSELTIQSPYYLLHSYETNNHAGYSHQIDTIVLTPHFIWIIEIKNIGGRLDIDESKHRLIRTNQEGTIESFRNPLNQIKRHTEFISRKLRGMNINLPVESSVIIVSDYTIIGSIPKGHSIFHASGLQTELDKLFNNYRERRIPLNLFEKLKTELMHQHQRKEWKAKVNEAKLRKGVLCKNCEYKSRMFFEYGSFKCAKCGMKSKEAHLEALTDYRYLISEWISNRELREYLGIESRFAVTRLIKDLNLEHQGTYRNRKYRIPDFIE</sequence>
<evidence type="ECO:0000313" key="3">
    <source>
        <dbReference type="Proteomes" id="UP000247416"/>
    </source>
</evidence>
<organism evidence="2 3">
    <name type="scientific">Ureibacillus chungkukjangi</name>
    <dbReference type="NCBI Taxonomy" id="1202712"/>
    <lineage>
        <taxon>Bacteria</taxon>
        <taxon>Bacillati</taxon>
        <taxon>Bacillota</taxon>
        <taxon>Bacilli</taxon>
        <taxon>Bacillales</taxon>
        <taxon>Caryophanaceae</taxon>
        <taxon>Ureibacillus</taxon>
    </lineage>
</organism>
<dbReference type="RefSeq" id="WP_107936766.1">
    <property type="nucleotide sequence ID" value="NZ_CP085009.1"/>
</dbReference>
<evidence type="ECO:0000259" key="1">
    <source>
        <dbReference type="PROSITE" id="PS50965"/>
    </source>
</evidence>
<gene>
    <name evidence="2" type="ORF">BJ095_12636</name>
</gene>
<accession>A0A318TH12</accession>
<dbReference type="AlphaFoldDB" id="A0A318TH12"/>
<dbReference type="InterPro" id="IPR011528">
    <property type="entry name" value="NERD"/>
</dbReference>
<comment type="caution">
    <text evidence="2">The sequence shown here is derived from an EMBL/GenBank/DDBJ whole genome shotgun (WGS) entry which is preliminary data.</text>
</comment>
<dbReference type="EMBL" id="QJTJ01000026">
    <property type="protein sequence ID" value="PYF04006.1"/>
    <property type="molecule type" value="Genomic_DNA"/>
</dbReference>
<reference evidence="2 3" key="1">
    <citation type="submission" date="2018-06" db="EMBL/GenBank/DDBJ databases">
        <title>Genomic Encyclopedia of Archaeal and Bacterial Type Strains, Phase II (KMG-II): from individual species to whole genera.</title>
        <authorList>
            <person name="Goeker M."/>
        </authorList>
    </citation>
    <scope>NUCLEOTIDE SEQUENCE [LARGE SCALE GENOMIC DNA]</scope>
    <source>
        <strain evidence="2 3">KACC 16626</strain>
    </source>
</reference>
<proteinExistence type="predicted"/>